<dbReference type="RefSeq" id="WP_206654781.1">
    <property type="nucleotide sequence ID" value="NZ_CP071182.1"/>
</dbReference>
<name>A0A9X7VX90_9BACL</name>
<reference evidence="1 2" key="1">
    <citation type="submission" date="2021-02" db="EMBL/GenBank/DDBJ databases">
        <title>Alicyclobacillus curvatus sp. nov. and Alicyclobacillus mengziensis sp. nov., two acidophilic bacteria isolated from acid mine drainage.</title>
        <authorList>
            <person name="Huang Y."/>
        </authorList>
    </citation>
    <scope>NUCLEOTIDE SEQUENCE [LARGE SCALE GENOMIC DNA]</scope>
    <source>
        <strain evidence="1 2">S30H14</strain>
    </source>
</reference>
<dbReference type="InterPro" id="IPR026838">
    <property type="entry name" value="YheC/D"/>
</dbReference>
<dbReference type="KEGG" id="afx:JZ786_12505"/>
<evidence type="ECO:0000313" key="2">
    <source>
        <dbReference type="Proteomes" id="UP000663505"/>
    </source>
</evidence>
<organism evidence="1 2">
    <name type="scientific">Alicyclobacillus mengziensis</name>
    <dbReference type="NCBI Taxonomy" id="2931921"/>
    <lineage>
        <taxon>Bacteria</taxon>
        <taxon>Bacillati</taxon>
        <taxon>Bacillota</taxon>
        <taxon>Bacilli</taxon>
        <taxon>Bacillales</taxon>
        <taxon>Alicyclobacillaceae</taxon>
        <taxon>Alicyclobacillus</taxon>
    </lineage>
</organism>
<keyword evidence="2" id="KW-1185">Reference proteome</keyword>
<sequence length="469" mass="52621">MVRFWVDPSVPKQQLTCTGKKFASDGAIKIRYGNRVVTCVVRNQPAAKGTTVDTGAVSVDDGQVRMSSQLQKTLRLPSEGKLHFMPENGAWRLGPILGVYVTKEKNPQRMFGEQTRLLEDLTRYAEEECVDIVVLTPGFKDYQRGWRYDTGLGTWRESLVTLPDVVLRRSGTFHEQGAKVAADLNAFQRSGRLHSLPRHSSNKWTFYRVMQENSKLRSYLPATVRVTSATELKTALQQMKDAYLKPMNGAQGVCIHRLQLRNGGTIVMAREDRVVPRQAERLSTRFRPDTRLVTSELHGDTELQSFWHSIQDKFHKWVLQESVHLLHTTDDRPVDFRWLVQYTDGPKVIGRVARVGSPGAITTNLHTGGKAMDAKQVLELLPNVDTDKTLADMDTLALGVVEQLRHAFGPFAEVGIDIGIDESGKVVAFEVNPTPGRRMLRSLSDNVRKLSLVTLVEYAIKAAGFENGK</sequence>
<accession>A0A9X7VX90</accession>
<dbReference type="AlphaFoldDB" id="A0A9X7VX90"/>
<dbReference type="Pfam" id="PF14398">
    <property type="entry name" value="ATPgrasp_YheCD"/>
    <property type="match status" value="1"/>
</dbReference>
<dbReference type="Proteomes" id="UP000663505">
    <property type="component" value="Chromosome"/>
</dbReference>
<protein>
    <submittedName>
        <fullName evidence="1">YheC/YheD family protein</fullName>
    </submittedName>
</protein>
<dbReference type="EMBL" id="CP071182">
    <property type="protein sequence ID" value="QSO45413.1"/>
    <property type="molecule type" value="Genomic_DNA"/>
</dbReference>
<dbReference type="SUPFAM" id="SSF56059">
    <property type="entry name" value="Glutathione synthetase ATP-binding domain-like"/>
    <property type="match status" value="1"/>
</dbReference>
<evidence type="ECO:0000313" key="1">
    <source>
        <dbReference type="EMBL" id="QSO45413.1"/>
    </source>
</evidence>
<dbReference type="Gene3D" id="3.30.470.20">
    <property type="entry name" value="ATP-grasp fold, B domain"/>
    <property type="match status" value="1"/>
</dbReference>
<proteinExistence type="predicted"/>
<gene>
    <name evidence="1" type="ORF">JZ786_12505</name>
</gene>